<feature type="domain" description="CopZ zinc binding" evidence="1">
    <location>
        <begin position="3"/>
        <end position="57"/>
    </location>
</feature>
<dbReference type="Pfam" id="PF18423">
    <property type="entry name" value="zf_CopZ"/>
    <property type="match status" value="1"/>
</dbReference>
<sequence length="140" mass="15545">MNGQVTKPVGRKAVESLVKPELKAVLTPQPYYFCDALDCDTVYVSALGDHVITKDMLTVRVGIKETEDPIPLCYCFGYERKDVFDDIRLKGDTDIQKVITQRVRAGECRCEETNPSGGCCLGNISRAIKQARAMKDQGLL</sequence>
<name>A0A1F6D088_HANXR</name>
<dbReference type="Proteomes" id="UP000178606">
    <property type="component" value="Unassembled WGS sequence"/>
</dbReference>
<evidence type="ECO:0000259" key="1">
    <source>
        <dbReference type="Pfam" id="PF18423"/>
    </source>
</evidence>
<protein>
    <recommendedName>
        <fullName evidence="1">CopZ zinc binding domain-containing protein</fullName>
    </recommendedName>
</protein>
<dbReference type="EMBL" id="MFKF01000095">
    <property type="protein sequence ID" value="OGG54805.1"/>
    <property type="molecule type" value="Genomic_DNA"/>
</dbReference>
<dbReference type="CDD" id="cd10141">
    <property type="entry name" value="CopZ-like_Fer2_BFD-like"/>
    <property type="match status" value="1"/>
</dbReference>
<dbReference type="InterPro" id="IPR040890">
    <property type="entry name" value="Znf_CopZ"/>
</dbReference>
<dbReference type="Gene3D" id="2.20.25.270">
    <property type="match status" value="1"/>
</dbReference>
<organism evidence="2 3">
    <name type="scientific">Handelsmanbacteria sp. (strain RIFCSPLOWO2_12_FULL_64_10)</name>
    <dbReference type="NCBI Taxonomy" id="1817868"/>
    <lineage>
        <taxon>Bacteria</taxon>
        <taxon>Candidatus Handelsmaniibacteriota</taxon>
    </lineage>
</organism>
<reference evidence="2 3" key="1">
    <citation type="journal article" date="2016" name="Nat. Commun.">
        <title>Thousands of microbial genomes shed light on interconnected biogeochemical processes in an aquifer system.</title>
        <authorList>
            <person name="Anantharaman K."/>
            <person name="Brown C.T."/>
            <person name="Hug L.A."/>
            <person name="Sharon I."/>
            <person name="Castelle C.J."/>
            <person name="Probst A.J."/>
            <person name="Thomas B.C."/>
            <person name="Singh A."/>
            <person name="Wilkins M.J."/>
            <person name="Karaoz U."/>
            <person name="Brodie E.L."/>
            <person name="Williams K.H."/>
            <person name="Hubbard S.S."/>
            <person name="Banfield J.F."/>
        </authorList>
    </citation>
    <scope>NUCLEOTIDE SEQUENCE [LARGE SCALE GENOMIC DNA]</scope>
    <source>
        <strain evidence="3">RIFCSPLOWO2_12_FULL_64_10</strain>
    </source>
</reference>
<dbReference type="Gene3D" id="1.10.10.1100">
    <property type="entry name" value="BFD-like [2Fe-2S]-binding domain"/>
    <property type="match status" value="1"/>
</dbReference>
<evidence type="ECO:0000313" key="3">
    <source>
        <dbReference type="Proteomes" id="UP000178606"/>
    </source>
</evidence>
<gene>
    <name evidence="2" type="ORF">A3F84_21850</name>
</gene>
<evidence type="ECO:0000313" key="2">
    <source>
        <dbReference type="EMBL" id="OGG54805.1"/>
    </source>
</evidence>
<comment type="caution">
    <text evidence="2">The sequence shown here is derived from an EMBL/GenBank/DDBJ whole genome shotgun (WGS) entry which is preliminary data.</text>
</comment>
<dbReference type="NCBIfam" id="NF047645">
    <property type="entry name" value="CopZ_Nterm_CC"/>
    <property type="match status" value="1"/>
</dbReference>
<proteinExistence type="predicted"/>
<dbReference type="AlphaFoldDB" id="A0A1F6D088"/>
<accession>A0A1F6D088</accession>
<dbReference type="InterPro" id="IPR041854">
    <property type="entry name" value="BFD-like_2Fe2S-bd_dom_sf"/>
</dbReference>